<reference evidence="3" key="1">
    <citation type="journal article" date="2015" name="Nat. Genet.">
        <title>The genome and transcriptome of the zoonotic hookworm Ancylostoma ceylanicum identify infection-specific gene families.</title>
        <authorList>
            <person name="Schwarz E.M."/>
            <person name="Hu Y."/>
            <person name="Antoshechkin I."/>
            <person name="Miller M.M."/>
            <person name="Sternberg P.W."/>
            <person name="Aroian R.V."/>
        </authorList>
    </citation>
    <scope>NUCLEOTIDE SEQUENCE</scope>
    <source>
        <strain evidence="3">HY135</strain>
    </source>
</reference>
<protein>
    <submittedName>
        <fullName evidence="2">Uncharacterized protein</fullName>
    </submittedName>
</protein>
<dbReference type="AlphaFoldDB" id="A0A016SA53"/>
<keyword evidence="1" id="KW-0472">Membrane</keyword>
<dbReference type="Proteomes" id="UP000024635">
    <property type="component" value="Unassembled WGS sequence"/>
</dbReference>
<accession>A0A016SA53</accession>
<evidence type="ECO:0000256" key="1">
    <source>
        <dbReference type="SAM" id="Phobius"/>
    </source>
</evidence>
<dbReference type="EMBL" id="JARK01001602">
    <property type="protein sequence ID" value="EYB87242.1"/>
    <property type="molecule type" value="Genomic_DNA"/>
</dbReference>
<feature type="transmembrane region" description="Helical" evidence="1">
    <location>
        <begin position="39"/>
        <end position="63"/>
    </location>
</feature>
<comment type="caution">
    <text evidence="2">The sequence shown here is derived from an EMBL/GenBank/DDBJ whole genome shotgun (WGS) entry which is preliminary data.</text>
</comment>
<proteinExistence type="predicted"/>
<gene>
    <name evidence="2" type="primary">Acey_s0266.g706</name>
    <name evidence="2" type="ORF">Y032_0266g706</name>
</gene>
<keyword evidence="1" id="KW-1133">Transmembrane helix</keyword>
<keyword evidence="3" id="KW-1185">Reference proteome</keyword>
<organism evidence="2 3">
    <name type="scientific">Ancylostoma ceylanicum</name>
    <dbReference type="NCBI Taxonomy" id="53326"/>
    <lineage>
        <taxon>Eukaryota</taxon>
        <taxon>Metazoa</taxon>
        <taxon>Ecdysozoa</taxon>
        <taxon>Nematoda</taxon>
        <taxon>Chromadorea</taxon>
        <taxon>Rhabditida</taxon>
        <taxon>Rhabditina</taxon>
        <taxon>Rhabditomorpha</taxon>
        <taxon>Strongyloidea</taxon>
        <taxon>Ancylostomatidae</taxon>
        <taxon>Ancylostomatinae</taxon>
        <taxon>Ancylostoma</taxon>
    </lineage>
</organism>
<keyword evidence="1" id="KW-0812">Transmembrane</keyword>
<name>A0A016SA53_9BILA</name>
<evidence type="ECO:0000313" key="3">
    <source>
        <dbReference type="Proteomes" id="UP000024635"/>
    </source>
</evidence>
<sequence length="74" mass="8305">MQNECTVLSYANPEQNSQKNSLIPESHAEIMHTDVKQGLLASCVVFVLLLCLTGWYMSTYLLALRFDYTSSSEA</sequence>
<evidence type="ECO:0000313" key="2">
    <source>
        <dbReference type="EMBL" id="EYB87242.1"/>
    </source>
</evidence>